<name>A0A2H3CJT8_9AGAR</name>
<organism evidence="1 2">
    <name type="scientific">Armillaria solidipes</name>
    <dbReference type="NCBI Taxonomy" id="1076256"/>
    <lineage>
        <taxon>Eukaryota</taxon>
        <taxon>Fungi</taxon>
        <taxon>Dikarya</taxon>
        <taxon>Basidiomycota</taxon>
        <taxon>Agaricomycotina</taxon>
        <taxon>Agaricomycetes</taxon>
        <taxon>Agaricomycetidae</taxon>
        <taxon>Agaricales</taxon>
        <taxon>Marasmiineae</taxon>
        <taxon>Physalacriaceae</taxon>
        <taxon>Armillaria</taxon>
    </lineage>
</organism>
<dbReference type="AlphaFoldDB" id="A0A2H3CJT8"/>
<keyword evidence="2" id="KW-1185">Reference proteome</keyword>
<dbReference type="Proteomes" id="UP000218334">
    <property type="component" value="Unassembled WGS sequence"/>
</dbReference>
<dbReference type="EMBL" id="KZ293416">
    <property type="protein sequence ID" value="PBK76383.1"/>
    <property type="molecule type" value="Genomic_DNA"/>
</dbReference>
<sequence>MFISRVLSLNVEILRTLLSSKNFEQGDSFKRRRPLLLNWVHLSSRPEELQNPENTISINVEPYNIRTYHATNPDNFVISSQFLTIFIFTLSHQEINAHVQRDNDIQTAYA</sequence>
<evidence type="ECO:0000313" key="1">
    <source>
        <dbReference type="EMBL" id="PBK76383.1"/>
    </source>
</evidence>
<accession>A0A2H3CJT8</accession>
<proteinExistence type="predicted"/>
<reference evidence="2" key="1">
    <citation type="journal article" date="2017" name="Nat. Ecol. Evol.">
        <title>Genome expansion and lineage-specific genetic innovations in the forest pathogenic fungi Armillaria.</title>
        <authorList>
            <person name="Sipos G."/>
            <person name="Prasanna A.N."/>
            <person name="Walter M.C."/>
            <person name="O'Connor E."/>
            <person name="Balint B."/>
            <person name="Krizsan K."/>
            <person name="Kiss B."/>
            <person name="Hess J."/>
            <person name="Varga T."/>
            <person name="Slot J."/>
            <person name="Riley R."/>
            <person name="Boka B."/>
            <person name="Rigling D."/>
            <person name="Barry K."/>
            <person name="Lee J."/>
            <person name="Mihaltcheva S."/>
            <person name="LaButti K."/>
            <person name="Lipzen A."/>
            <person name="Waldron R."/>
            <person name="Moloney N.M."/>
            <person name="Sperisen C."/>
            <person name="Kredics L."/>
            <person name="Vagvoelgyi C."/>
            <person name="Patrignani A."/>
            <person name="Fitzpatrick D."/>
            <person name="Nagy I."/>
            <person name="Doyle S."/>
            <person name="Anderson J.B."/>
            <person name="Grigoriev I.V."/>
            <person name="Gueldener U."/>
            <person name="Muensterkoetter M."/>
            <person name="Nagy L.G."/>
        </authorList>
    </citation>
    <scope>NUCLEOTIDE SEQUENCE [LARGE SCALE GENOMIC DNA]</scope>
    <source>
        <strain evidence="2">28-4</strain>
    </source>
</reference>
<protein>
    <submittedName>
        <fullName evidence="1">Uncharacterized protein</fullName>
    </submittedName>
</protein>
<evidence type="ECO:0000313" key="2">
    <source>
        <dbReference type="Proteomes" id="UP000218334"/>
    </source>
</evidence>
<gene>
    <name evidence="1" type="ORF">ARMSODRAFT_224044</name>
</gene>